<keyword evidence="6" id="KW-1185">Reference proteome</keyword>
<reference evidence="5 6" key="2">
    <citation type="submission" date="2019-08" db="EMBL/GenBank/DDBJ databases">
        <title>Jejuicoccus antrihumi gen. nov., sp. nov., a new member of the family Dermacoccaceae isolated from a cave.</title>
        <authorList>
            <person name="Schumann P."/>
            <person name="Kim I.S."/>
        </authorList>
    </citation>
    <scope>NUCLEOTIDE SEQUENCE [LARGE SCALE GENOMIC DNA]</scope>
    <source>
        <strain evidence="5 6">C5-26</strain>
    </source>
</reference>
<protein>
    <submittedName>
        <fullName evidence="5">MarR family transcriptional regulator</fullName>
    </submittedName>
</protein>
<proteinExistence type="predicted"/>
<keyword evidence="3" id="KW-0804">Transcription</keyword>
<dbReference type="EMBL" id="VCQV01000014">
    <property type="protein sequence ID" value="TWP36062.1"/>
    <property type="molecule type" value="Genomic_DNA"/>
</dbReference>
<dbReference type="AlphaFoldDB" id="A0A563E1K8"/>
<dbReference type="OrthoDB" id="3573114at2"/>
<dbReference type="InterPro" id="IPR036390">
    <property type="entry name" value="WH_DNA-bd_sf"/>
</dbReference>
<dbReference type="InterPro" id="IPR000835">
    <property type="entry name" value="HTH_MarR-typ"/>
</dbReference>
<dbReference type="Gene3D" id="1.10.10.10">
    <property type="entry name" value="Winged helix-like DNA-binding domain superfamily/Winged helix DNA-binding domain"/>
    <property type="match status" value="1"/>
</dbReference>
<dbReference type="PRINTS" id="PR00598">
    <property type="entry name" value="HTHMARR"/>
</dbReference>
<dbReference type="GO" id="GO:0006950">
    <property type="term" value="P:response to stress"/>
    <property type="evidence" value="ECO:0007669"/>
    <property type="project" value="TreeGrafter"/>
</dbReference>
<evidence type="ECO:0000313" key="6">
    <source>
        <dbReference type="Proteomes" id="UP000320244"/>
    </source>
</evidence>
<keyword evidence="2" id="KW-0238">DNA-binding</keyword>
<reference evidence="5 6" key="1">
    <citation type="submission" date="2019-05" db="EMBL/GenBank/DDBJ databases">
        <authorList>
            <person name="Lee S.D."/>
        </authorList>
    </citation>
    <scope>NUCLEOTIDE SEQUENCE [LARGE SCALE GENOMIC DNA]</scope>
    <source>
        <strain evidence="5 6">C5-26</strain>
    </source>
</reference>
<comment type="caution">
    <text evidence="5">The sequence shown here is derived from an EMBL/GenBank/DDBJ whole genome shotgun (WGS) entry which is preliminary data.</text>
</comment>
<accession>A0A563E1K8</accession>
<dbReference type="PROSITE" id="PS01117">
    <property type="entry name" value="HTH_MARR_1"/>
    <property type="match status" value="1"/>
</dbReference>
<dbReference type="GO" id="GO:0003677">
    <property type="term" value="F:DNA binding"/>
    <property type="evidence" value="ECO:0007669"/>
    <property type="project" value="UniProtKB-KW"/>
</dbReference>
<dbReference type="SUPFAM" id="SSF46785">
    <property type="entry name" value="Winged helix' DNA-binding domain"/>
    <property type="match status" value="1"/>
</dbReference>
<dbReference type="InterPro" id="IPR036388">
    <property type="entry name" value="WH-like_DNA-bd_sf"/>
</dbReference>
<dbReference type="Pfam" id="PF01047">
    <property type="entry name" value="MarR"/>
    <property type="match status" value="1"/>
</dbReference>
<dbReference type="GO" id="GO:0003700">
    <property type="term" value="F:DNA-binding transcription factor activity"/>
    <property type="evidence" value="ECO:0007669"/>
    <property type="project" value="InterPro"/>
</dbReference>
<evidence type="ECO:0000256" key="1">
    <source>
        <dbReference type="ARBA" id="ARBA00023015"/>
    </source>
</evidence>
<dbReference type="PANTHER" id="PTHR33164:SF94">
    <property type="entry name" value="TRANSCRIPTIONAL REGULATORY PROTEIN-RELATED"/>
    <property type="match status" value="1"/>
</dbReference>
<dbReference type="SMART" id="SM00347">
    <property type="entry name" value="HTH_MARR"/>
    <property type="match status" value="1"/>
</dbReference>
<dbReference type="PROSITE" id="PS50995">
    <property type="entry name" value="HTH_MARR_2"/>
    <property type="match status" value="1"/>
</dbReference>
<name>A0A563E1K8_9MICO</name>
<sequence>MVDLRVRIGSWAERIRADCVLGPFRDEDSGVLQWVPSAIIAIGKERLVVSRDSSALGVEVVDEVLTATRALIGLSARSLGVLGEDLSAAQYRALVVLAARGPQRMVDLAEVLQVSASTAGRMSDRLVRKGFVRRQRARADRRIVMVSLSREGRRMLDEATAVRRVMIGDALTALSATEQRAAAAALRALSRALGEIPDEDWP</sequence>
<evidence type="ECO:0000313" key="5">
    <source>
        <dbReference type="EMBL" id="TWP36062.1"/>
    </source>
</evidence>
<dbReference type="Proteomes" id="UP000320244">
    <property type="component" value="Unassembled WGS sequence"/>
</dbReference>
<dbReference type="PANTHER" id="PTHR33164">
    <property type="entry name" value="TRANSCRIPTIONAL REGULATOR, MARR FAMILY"/>
    <property type="match status" value="1"/>
</dbReference>
<evidence type="ECO:0000259" key="4">
    <source>
        <dbReference type="PROSITE" id="PS50995"/>
    </source>
</evidence>
<feature type="domain" description="HTH marR-type" evidence="4">
    <location>
        <begin position="57"/>
        <end position="191"/>
    </location>
</feature>
<keyword evidence="1" id="KW-0805">Transcription regulation</keyword>
<evidence type="ECO:0000256" key="2">
    <source>
        <dbReference type="ARBA" id="ARBA00023125"/>
    </source>
</evidence>
<gene>
    <name evidence="5" type="ORF">FGL98_11470</name>
</gene>
<organism evidence="5 6">
    <name type="scientific">Leekyejoonella antrihumi</name>
    <dbReference type="NCBI Taxonomy" id="1660198"/>
    <lineage>
        <taxon>Bacteria</taxon>
        <taxon>Bacillati</taxon>
        <taxon>Actinomycetota</taxon>
        <taxon>Actinomycetes</taxon>
        <taxon>Micrococcales</taxon>
        <taxon>Dermacoccaceae</taxon>
        <taxon>Leekyejoonella</taxon>
    </lineage>
</organism>
<evidence type="ECO:0000256" key="3">
    <source>
        <dbReference type="ARBA" id="ARBA00023163"/>
    </source>
</evidence>
<dbReference type="InterPro" id="IPR039422">
    <property type="entry name" value="MarR/SlyA-like"/>
</dbReference>
<dbReference type="InterPro" id="IPR023187">
    <property type="entry name" value="Tscrpt_reg_MarR-type_CS"/>
</dbReference>